<gene>
    <name evidence="2" type="ORF">O6P43_030291</name>
</gene>
<organism evidence="2 3">
    <name type="scientific">Quillaja saponaria</name>
    <name type="common">Soap bark tree</name>
    <dbReference type="NCBI Taxonomy" id="32244"/>
    <lineage>
        <taxon>Eukaryota</taxon>
        <taxon>Viridiplantae</taxon>
        <taxon>Streptophyta</taxon>
        <taxon>Embryophyta</taxon>
        <taxon>Tracheophyta</taxon>
        <taxon>Spermatophyta</taxon>
        <taxon>Magnoliopsida</taxon>
        <taxon>eudicotyledons</taxon>
        <taxon>Gunneridae</taxon>
        <taxon>Pentapetalae</taxon>
        <taxon>rosids</taxon>
        <taxon>fabids</taxon>
        <taxon>Fabales</taxon>
        <taxon>Quillajaceae</taxon>
        <taxon>Quillaja</taxon>
    </lineage>
</organism>
<dbReference type="Proteomes" id="UP001163823">
    <property type="component" value="Chromosome 13"/>
</dbReference>
<evidence type="ECO:0000313" key="3">
    <source>
        <dbReference type="Proteomes" id="UP001163823"/>
    </source>
</evidence>
<sequence length="203" mass="23497">MHQFGYQQPIPKNLTNIEADQKLHKRDLQGWGLTDYHWLHANHLAIWSMRYHLVQIGEVAYEVAHGHATHTQENKEWYKNISRIYLTLVGLIHAAALALSCFTHSASLSMSSQRRRCIRTDVPGRCHTFSMVVHWHYMTRVWVQVCKLPKDLAMLMIYLSGKILVTQLIYHLGGTRQGRGDHAHVVRGVIFSNLDSLKSLFKF</sequence>
<comment type="caution">
    <text evidence="2">The sequence shown here is derived from an EMBL/GenBank/DDBJ whole genome shotgun (WGS) entry which is preliminary data.</text>
</comment>
<name>A0AAD7KSG7_QUISA</name>
<reference evidence="2" key="1">
    <citation type="journal article" date="2023" name="Science">
        <title>Elucidation of the pathway for biosynthesis of saponin adjuvants from the soapbark tree.</title>
        <authorList>
            <person name="Reed J."/>
            <person name="Orme A."/>
            <person name="El-Demerdash A."/>
            <person name="Owen C."/>
            <person name="Martin L.B.B."/>
            <person name="Misra R.C."/>
            <person name="Kikuchi S."/>
            <person name="Rejzek M."/>
            <person name="Martin A.C."/>
            <person name="Harkess A."/>
            <person name="Leebens-Mack J."/>
            <person name="Louveau T."/>
            <person name="Stephenson M.J."/>
            <person name="Osbourn A."/>
        </authorList>
    </citation>
    <scope>NUCLEOTIDE SEQUENCE</scope>
    <source>
        <strain evidence="2">S10</strain>
    </source>
</reference>
<keyword evidence="1" id="KW-0472">Membrane</keyword>
<feature type="transmembrane region" description="Helical" evidence="1">
    <location>
        <begin position="84"/>
        <end position="106"/>
    </location>
</feature>
<keyword evidence="1" id="KW-0812">Transmembrane</keyword>
<evidence type="ECO:0000313" key="2">
    <source>
        <dbReference type="EMBL" id="KAJ7945189.1"/>
    </source>
</evidence>
<dbReference type="KEGG" id="qsa:O6P43_030291"/>
<accession>A0AAD7KSG7</accession>
<keyword evidence="3" id="KW-1185">Reference proteome</keyword>
<keyword evidence="1" id="KW-1133">Transmembrane helix</keyword>
<protein>
    <submittedName>
        <fullName evidence="2">Uncharacterized protein</fullName>
    </submittedName>
</protein>
<dbReference type="AlphaFoldDB" id="A0AAD7KSG7"/>
<feature type="transmembrane region" description="Helical" evidence="1">
    <location>
        <begin position="152"/>
        <end position="170"/>
    </location>
</feature>
<proteinExistence type="predicted"/>
<evidence type="ECO:0000256" key="1">
    <source>
        <dbReference type="SAM" id="Phobius"/>
    </source>
</evidence>
<dbReference type="EMBL" id="JARAOO010000013">
    <property type="protein sequence ID" value="KAJ7945189.1"/>
    <property type="molecule type" value="Genomic_DNA"/>
</dbReference>